<sequence length="118" mass="12680">MLLRAVLASVAAVLASSPPVVFSLVVSPDPAPDSPVLAGEPPLAGVMVSTACPGSRQQRRHTPLRRPDPDPDPDPDPWGPSQNTKQAQSSFWMSALEVAVLPSRHGAYKHRWTLTARR</sequence>
<evidence type="ECO:0008006" key="5">
    <source>
        <dbReference type="Google" id="ProtNLM"/>
    </source>
</evidence>
<gene>
    <name evidence="3" type="ORF">KUF71_015245</name>
</gene>
<feature type="signal peptide" evidence="2">
    <location>
        <begin position="1"/>
        <end position="23"/>
    </location>
</feature>
<accession>A0AAE1HT33</accession>
<comment type="caution">
    <text evidence="3">The sequence shown here is derived from an EMBL/GenBank/DDBJ whole genome shotgun (WGS) entry which is preliminary data.</text>
</comment>
<evidence type="ECO:0000313" key="4">
    <source>
        <dbReference type="Proteomes" id="UP001219518"/>
    </source>
</evidence>
<proteinExistence type="predicted"/>
<feature type="chain" id="PRO_5042212067" description="Secreted protein" evidence="2">
    <location>
        <begin position="24"/>
        <end position="118"/>
    </location>
</feature>
<evidence type="ECO:0000256" key="1">
    <source>
        <dbReference type="SAM" id="MobiDB-lite"/>
    </source>
</evidence>
<dbReference type="AlphaFoldDB" id="A0AAE1HT33"/>
<evidence type="ECO:0000256" key="2">
    <source>
        <dbReference type="SAM" id="SignalP"/>
    </source>
</evidence>
<dbReference type="Proteomes" id="UP001219518">
    <property type="component" value="Unassembled WGS sequence"/>
</dbReference>
<reference evidence="3" key="1">
    <citation type="submission" date="2021-07" db="EMBL/GenBank/DDBJ databases">
        <authorList>
            <person name="Catto M.A."/>
            <person name="Jacobson A."/>
            <person name="Kennedy G."/>
            <person name="Labadie P."/>
            <person name="Hunt B.G."/>
            <person name="Srinivasan R."/>
        </authorList>
    </citation>
    <scope>NUCLEOTIDE SEQUENCE</scope>
    <source>
        <strain evidence="3">PL_HMW_Pooled</strain>
        <tissue evidence="3">Head</tissue>
    </source>
</reference>
<organism evidence="3 4">
    <name type="scientific">Frankliniella fusca</name>
    <dbReference type="NCBI Taxonomy" id="407009"/>
    <lineage>
        <taxon>Eukaryota</taxon>
        <taxon>Metazoa</taxon>
        <taxon>Ecdysozoa</taxon>
        <taxon>Arthropoda</taxon>
        <taxon>Hexapoda</taxon>
        <taxon>Insecta</taxon>
        <taxon>Pterygota</taxon>
        <taxon>Neoptera</taxon>
        <taxon>Paraneoptera</taxon>
        <taxon>Thysanoptera</taxon>
        <taxon>Terebrantia</taxon>
        <taxon>Thripoidea</taxon>
        <taxon>Thripidae</taxon>
        <taxon>Frankliniella</taxon>
    </lineage>
</organism>
<name>A0AAE1HT33_9NEOP</name>
<dbReference type="EMBL" id="JAHWGI010001270">
    <property type="protein sequence ID" value="KAK3926909.1"/>
    <property type="molecule type" value="Genomic_DNA"/>
</dbReference>
<feature type="region of interest" description="Disordered" evidence="1">
    <location>
        <begin position="45"/>
        <end position="88"/>
    </location>
</feature>
<keyword evidence="2" id="KW-0732">Signal</keyword>
<protein>
    <recommendedName>
        <fullName evidence="5">Secreted protein</fullName>
    </recommendedName>
</protein>
<reference evidence="3" key="2">
    <citation type="journal article" date="2023" name="BMC Genomics">
        <title>Pest status, molecular evolution, and epigenetic factors derived from the genome assembly of Frankliniella fusca, a thysanopteran phytovirus vector.</title>
        <authorList>
            <person name="Catto M.A."/>
            <person name="Labadie P.E."/>
            <person name="Jacobson A.L."/>
            <person name="Kennedy G.G."/>
            <person name="Srinivasan R."/>
            <person name="Hunt B.G."/>
        </authorList>
    </citation>
    <scope>NUCLEOTIDE SEQUENCE</scope>
    <source>
        <strain evidence="3">PL_HMW_Pooled</strain>
    </source>
</reference>
<evidence type="ECO:0000313" key="3">
    <source>
        <dbReference type="EMBL" id="KAK3926909.1"/>
    </source>
</evidence>
<keyword evidence="4" id="KW-1185">Reference proteome</keyword>